<evidence type="ECO:0000313" key="1">
    <source>
        <dbReference type="EMBL" id="MFK2899172.1"/>
    </source>
</evidence>
<dbReference type="RefSeq" id="WP_404544695.1">
    <property type="nucleotide sequence ID" value="NZ_JADIKJ010000002.1"/>
</dbReference>
<keyword evidence="2" id="KW-1185">Reference proteome</keyword>
<comment type="caution">
    <text evidence="1">The sequence shown here is derived from an EMBL/GenBank/DDBJ whole genome shotgun (WGS) entry which is preliminary data.</text>
</comment>
<proteinExistence type="predicted"/>
<dbReference type="Proteomes" id="UP001620461">
    <property type="component" value="Unassembled WGS sequence"/>
</dbReference>
<protein>
    <recommendedName>
        <fullName evidence="3">Toxin CptA</fullName>
    </recommendedName>
</protein>
<accession>A0ABW8JDK4</accession>
<organism evidence="1 2">
    <name type="scientific">Dyella jejuensis</name>
    <dbReference type="NCBI Taxonomy" id="1432009"/>
    <lineage>
        <taxon>Bacteria</taxon>
        <taxon>Pseudomonadati</taxon>
        <taxon>Pseudomonadota</taxon>
        <taxon>Gammaproteobacteria</taxon>
        <taxon>Lysobacterales</taxon>
        <taxon>Rhodanobacteraceae</taxon>
        <taxon>Dyella</taxon>
    </lineage>
</organism>
<gene>
    <name evidence="1" type="ORF">ISP15_02400</name>
</gene>
<evidence type="ECO:0000313" key="2">
    <source>
        <dbReference type="Proteomes" id="UP001620461"/>
    </source>
</evidence>
<reference evidence="1 2" key="1">
    <citation type="submission" date="2020-10" db="EMBL/GenBank/DDBJ databases">
        <title>Phylogeny of dyella-like bacteria.</title>
        <authorList>
            <person name="Fu J."/>
        </authorList>
    </citation>
    <scope>NUCLEOTIDE SEQUENCE [LARGE SCALE GENOMIC DNA]</scope>
    <source>
        <strain evidence="1 2">JP1</strain>
    </source>
</reference>
<dbReference type="EMBL" id="JADIKJ010000002">
    <property type="protein sequence ID" value="MFK2899172.1"/>
    <property type="molecule type" value="Genomic_DNA"/>
</dbReference>
<evidence type="ECO:0008006" key="3">
    <source>
        <dbReference type="Google" id="ProtNLM"/>
    </source>
</evidence>
<sequence length="143" mass="15674">MTSAPAIGFEYRPSRWMPRLFAGVAGLALLAVGLSGVPTLLQLVLAFGVVTACSHALRRLRLPVCAVGWAHQGGWTLRGLDGTDDPAELLSFRIVRNAVLLRLAGNRYGKLTFWLLPDNSDPDIRRRLRMRLAVLRATAIEEG</sequence>
<name>A0ABW8JDK4_9GAMM</name>